<evidence type="ECO:0000313" key="3">
    <source>
        <dbReference type="EMBL" id="SHI26427.1"/>
    </source>
</evidence>
<dbReference type="Proteomes" id="UP000184241">
    <property type="component" value="Unassembled WGS sequence"/>
</dbReference>
<protein>
    <submittedName>
        <fullName evidence="3">DNA-binding transcriptional regulator, XRE-family HTH domain</fullName>
    </submittedName>
</protein>
<reference evidence="3 4" key="1">
    <citation type="submission" date="2016-11" db="EMBL/GenBank/DDBJ databases">
        <authorList>
            <person name="Jaros S."/>
            <person name="Januszkiewicz K."/>
            <person name="Wedrychowicz H."/>
        </authorList>
    </citation>
    <scope>NUCLEOTIDE SEQUENCE [LARGE SCALE GENOMIC DNA]</scope>
    <source>
        <strain evidence="3 4">DSM 6191</strain>
    </source>
</reference>
<dbReference type="GO" id="GO:0003700">
    <property type="term" value="F:DNA-binding transcription factor activity"/>
    <property type="evidence" value="ECO:0007669"/>
    <property type="project" value="TreeGrafter"/>
</dbReference>
<accession>A0A1M5ZQ64</accession>
<dbReference type="Pfam" id="PF01381">
    <property type="entry name" value="HTH_3"/>
    <property type="match status" value="1"/>
</dbReference>
<dbReference type="InterPro" id="IPR050807">
    <property type="entry name" value="TransReg_Diox_bact_type"/>
</dbReference>
<dbReference type="RefSeq" id="WP_073021149.1">
    <property type="nucleotide sequence ID" value="NZ_FQXU01000010.1"/>
</dbReference>
<dbReference type="InterPro" id="IPR001387">
    <property type="entry name" value="Cro/C1-type_HTH"/>
</dbReference>
<dbReference type="GO" id="GO:0003677">
    <property type="term" value="F:DNA binding"/>
    <property type="evidence" value="ECO:0007669"/>
    <property type="project" value="UniProtKB-KW"/>
</dbReference>
<dbReference type="CDD" id="cd00093">
    <property type="entry name" value="HTH_XRE"/>
    <property type="match status" value="1"/>
</dbReference>
<dbReference type="Gene3D" id="1.10.260.40">
    <property type="entry name" value="lambda repressor-like DNA-binding domains"/>
    <property type="match status" value="1"/>
</dbReference>
<dbReference type="EMBL" id="FQXU01000010">
    <property type="protein sequence ID" value="SHI26427.1"/>
    <property type="molecule type" value="Genomic_DNA"/>
</dbReference>
<dbReference type="PANTHER" id="PTHR46797:SF24">
    <property type="entry name" value="DNA-BINDING PHAGE PROTEIN"/>
    <property type="match status" value="1"/>
</dbReference>
<keyword evidence="1 3" id="KW-0238">DNA-binding</keyword>
<organism evidence="3 4">
    <name type="scientific">Clostridium intestinale DSM 6191</name>
    <dbReference type="NCBI Taxonomy" id="1121320"/>
    <lineage>
        <taxon>Bacteria</taxon>
        <taxon>Bacillati</taxon>
        <taxon>Bacillota</taxon>
        <taxon>Clostridia</taxon>
        <taxon>Eubacteriales</taxon>
        <taxon>Clostridiaceae</taxon>
        <taxon>Clostridium</taxon>
    </lineage>
</organism>
<feature type="domain" description="HTH cro/C1-type" evidence="2">
    <location>
        <begin position="17"/>
        <end position="71"/>
    </location>
</feature>
<proteinExistence type="predicted"/>
<dbReference type="PROSITE" id="PS50943">
    <property type="entry name" value="HTH_CROC1"/>
    <property type="match status" value="1"/>
</dbReference>
<name>A0A1M5ZQ64_9CLOT</name>
<sequence>MKNELLNIDNKAIGHRIRTEREALSLTREKFAEIVDFSPLYIGQLERGERQMSLIALVKISNCLHISTDYLIYGNKYTDTANVILREDLANYSVQSKNLIYDLINKCSTKELHLIEDIIKLILPYIK</sequence>
<dbReference type="InterPro" id="IPR010982">
    <property type="entry name" value="Lambda_DNA-bd_dom_sf"/>
</dbReference>
<dbReference type="GO" id="GO:0005829">
    <property type="term" value="C:cytosol"/>
    <property type="evidence" value="ECO:0007669"/>
    <property type="project" value="TreeGrafter"/>
</dbReference>
<dbReference type="SUPFAM" id="SSF47413">
    <property type="entry name" value="lambda repressor-like DNA-binding domains"/>
    <property type="match status" value="1"/>
</dbReference>
<dbReference type="AlphaFoldDB" id="A0A1M5ZQ64"/>
<dbReference type="PANTHER" id="PTHR46797">
    <property type="entry name" value="HTH-TYPE TRANSCRIPTIONAL REGULATOR"/>
    <property type="match status" value="1"/>
</dbReference>
<evidence type="ECO:0000256" key="1">
    <source>
        <dbReference type="ARBA" id="ARBA00023125"/>
    </source>
</evidence>
<evidence type="ECO:0000313" key="4">
    <source>
        <dbReference type="Proteomes" id="UP000184241"/>
    </source>
</evidence>
<gene>
    <name evidence="3" type="ORF">SAMN02745941_03248</name>
</gene>
<dbReference type="SMART" id="SM00530">
    <property type="entry name" value="HTH_XRE"/>
    <property type="match status" value="1"/>
</dbReference>
<evidence type="ECO:0000259" key="2">
    <source>
        <dbReference type="PROSITE" id="PS50943"/>
    </source>
</evidence>